<name>A0A1I2XGF8_9FIRM</name>
<dbReference type="OrthoDB" id="1808585at2"/>
<evidence type="ECO:0000313" key="1">
    <source>
        <dbReference type="EMBL" id="SFH12590.1"/>
    </source>
</evidence>
<proteinExistence type="predicted"/>
<dbReference type="RefSeq" id="WP_092473601.1">
    <property type="nucleotide sequence ID" value="NZ_FOOX01000017.1"/>
</dbReference>
<sequence>MKDEAEDLSTALKQNFGKEVSVKFVDVTSEEIKDYPKIASILPRVRLPLTVINDEPRFHGGLSAEVITDAMLEMKKAEQS</sequence>
<gene>
    <name evidence="1" type="ORF">SAMN05660649_03971</name>
</gene>
<evidence type="ECO:0008006" key="3">
    <source>
        <dbReference type="Google" id="ProtNLM"/>
    </source>
</evidence>
<dbReference type="AlphaFoldDB" id="A0A1I2XGF8"/>
<organism evidence="1 2">
    <name type="scientific">Desulfotruncus arcticus DSM 17038</name>
    <dbReference type="NCBI Taxonomy" id="1121424"/>
    <lineage>
        <taxon>Bacteria</taxon>
        <taxon>Bacillati</taxon>
        <taxon>Bacillota</taxon>
        <taxon>Clostridia</taxon>
        <taxon>Eubacteriales</taxon>
        <taxon>Desulfallaceae</taxon>
        <taxon>Desulfotruncus</taxon>
    </lineage>
</organism>
<evidence type="ECO:0000313" key="2">
    <source>
        <dbReference type="Proteomes" id="UP000199337"/>
    </source>
</evidence>
<dbReference type="STRING" id="341036.SAMN05660649_03971"/>
<reference evidence="2" key="1">
    <citation type="submission" date="2016-10" db="EMBL/GenBank/DDBJ databases">
        <authorList>
            <person name="Varghese N."/>
            <person name="Submissions S."/>
        </authorList>
    </citation>
    <scope>NUCLEOTIDE SEQUENCE [LARGE SCALE GENOMIC DNA]</scope>
    <source>
        <strain evidence="2">DSM 17038</strain>
    </source>
</reference>
<keyword evidence="2" id="KW-1185">Reference proteome</keyword>
<protein>
    <recommendedName>
        <fullName evidence="3">Thioredoxin domain-containing protein</fullName>
    </recommendedName>
</protein>
<accession>A0A1I2XGF8</accession>
<dbReference type="EMBL" id="FOOX01000017">
    <property type="protein sequence ID" value="SFH12590.1"/>
    <property type="molecule type" value="Genomic_DNA"/>
</dbReference>
<dbReference type="Proteomes" id="UP000199337">
    <property type="component" value="Unassembled WGS sequence"/>
</dbReference>